<accession>A0A4D6NFB0</accession>
<protein>
    <submittedName>
        <fullName evidence="1">Uncharacterized protein</fullName>
    </submittedName>
</protein>
<sequence length="139" mass="15349">MLVAMSDDRFNVIVHHGGEVEAHEETAEVEIGDASGVNSDVEVEVNHHQQVSGFKVFWVVFARGWGSVRAMSDDRFNVIVHHGGEVEAHEETAEVEIGDASGVNSDVEVEGEIVDILFQIINLPHFCHDDDILFINTTI</sequence>
<evidence type="ECO:0000313" key="1">
    <source>
        <dbReference type="EMBL" id="QCE12048.1"/>
    </source>
</evidence>
<evidence type="ECO:0000313" key="2">
    <source>
        <dbReference type="Proteomes" id="UP000501690"/>
    </source>
</evidence>
<name>A0A4D6NFB0_VIGUN</name>
<dbReference type="AlphaFoldDB" id="A0A4D6NFB0"/>
<gene>
    <name evidence="1" type="ORF">DEO72_LG10g3288</name>
</gene>
<proteinExistence type="predicted"/>
<dbReference type="Proteomes" id="UP000501690">
    <property type="component" value="Linkage Group LG10"/>
</dbReference>
<dbReference type="EMBL" id="CP039354">
    <property type="protein sequence ID" value="QCE12048.1"/>
    <property type="molecule type" value="Genomic_DNA"/>
</dbReference>
<keyword evidence="2" id="KW-1185">Reference proteome</keyword>
<organism evidence="1 2">
    <name type="scientific">Vigna unguiculata</name>
    <name type="common">Cowpea</name>
    <dbReference type="NCBI Taxonomy" id="3917"/>
    <lineage>
        <taxon>Eukaryota</taxon>
        <taxon>Viridiplantae</taxon>
        <taxon>Streptophyta</taxon>
        <taxon>Embryophyta</taxon>
        <taxon>Tracheophyta</taxon>
        <taxon>Spermatophyta</taxon>
        <taxon>Magnoliopsida</taxon>
        <taxon>eudicotyledons</taxon>
        <taxon>Gunneridae</taxon>
        <taxon>Pentapetalae</taxon>
        <taxon>rosids</taxon>
        <taxon>fabids</taxon>
        <taxon>Fabales</taxon>
        <taxon>Fabaceae</taxon>
        <taxon>Papilionoideae</taxon>
        <taxon>50 kb inversion clade</taxon>
        <taxon>NPAAA clade</taxon>
        <taxon>indigoferoid/millettioid clade</taxon>
        <taxon>Phaseoleae</taxon>
        <taxon>Vigna</taxon>
    </lineage>
</organism>
<reference evidence="1 2" key="1">
    <citation type="submission" date="2019-04" db="EMBL/GenBank/DDBJ databases">
        <title>An improved genome assembly and genetic linkage map for asparagus bean, Vigna unguiculata ssp. sesquipedialis.</title>
        <authorList>
            <person name="Xia Q."/>
            <person name="Zhang R."/>
            <person name="Dong Y."/>
        </authorList>
    </citation>
    <scope>NUCLEOTIDE SEQUENCE [LARGE SCALE GENOMIC DNA]</scope>
    <source>
        <tissue evidence="1">Leaf</tissue>
    </source>
</reference>